<name>A0ABV7KC73_9HYPH</name>
<comment type="caution">
    <text evidence="2">The sequence shown here is derived from an EMBL/GenBank/DDBJ whole genome shotgun (WGS) entry which is preliminary data.</text>
</comment>
<evidence type="ECO:0000313" key="3">
    <source>
        <dbReference type="Proteomes" id="UP001595583"/>
    </source>
</evidence>
<keyword evidence="1" id="KW-0812">Transmembrane</keyword>
<protein>
    <recommendedName>
        <fullName evidence="4">Transmembrane anchored protein</fullName>
    </recommendedName>
</protein>
<feature type="transmembrane region" description="Helical" evidence="1">
    <location>
        <begin position="20"/>
        <end position="40"/>
    </location>
</feature>
<dbReference type="RefSeq" id="WP_378222484.1">
    <property type="nucleotide sequence ID" value="NZ_JBHRTK010000016.1"/>
</dbReference>
<proteinExistence type="predicted"/>
<sequence>MSTKQATAGQDYTVIDSPLMTKVFCAFAGLALLSLAISFGGRWFGHSIALGGYSDDTTVHAVMIGDNVLAVPANTIRFADARRDGPAPRLDLYLRYPSMDGYSDAARDDFNGRGARRNILFLAFEPQMMSRGMSGRFAPIYQSLIEQPGTPGPHGIIRYAFKATSGYLNEVLAVAYRPGQEPFVARCLSGESARETLAPCERDILVGDRLSLTYRFPEELLGDWQALDKAVAAEAERILKMPR</sequence>
<reference evidence="3" key="1">
    <citation type="journal article" date="2019" name="Int. J. Syst. Evol. Microbiol.">
        <title>The Global Catalogue of Microorganisms (GCM) 10K type strain sequencing project: providing services to taxonomists for standard genome sequencing and annotation.</title>
        <authorList>
            <consortium name="The Broad Institute Genomics Platform"/>
            <consortium name="The Broad Institute Genome Sequencing Center for Infectious Disease"/>
            <person name="Wu L."/>
            <person name="Ma J."/>
        </authorList>
    </citation>
    <scope>NUCLEOTIDE SEQUENCE [LARGE SCALE GENOMIC DNA]</scope>
    <source>
        <strain evidence="3">KCTC 52165</strain>
    </source>
</reference>
<evidence type="ECO:0000256" key="1">
    <source>
        <dbReference type="SAM" id="Phobius"/>
    </source>
</evidence>
<gene>
    <name evidence="2" type="ORF">ACFOHJ_16950</name>
</gene>
<dbReference type="Proteomes" id="UP001595583">
    <property type="component" value="Unassembled WGS sequence"/>
</dbReference>
<organism evidence="2 3">
    <name type="scientific">Aquamicrobium soli</name>
    <dbReference type="NCBI Taxonomy" id="1811518"/>
    <lineage>
        <taxon>Bacteria</taxon>
        <taxon>Pseudomonadati</taxon>
        <taxon>Pseudomonadota</taxon>
        <taxon>Alphaproteobacteria</taxon>
        <taxon>Hyphomicrobiales</taxon>
        <taxon>Phyllobacteriaceae</taxon>
        <taxon>Aquamicrobium</taxon>
    </lineage>
</organism>
<keyword evidence="1" id="KW-0472">Membrane</keyword>
<keyword evidence="1" id="KW-1133">Transmembrane helix</keyword>
<evidence type="ECO:0000313" key="2">
    <source>
        <dbReference type="EMBL" id="MFC3207915.1"/>
    </source>
</evidence>
<keyword evidence="3" id="KW-1185">Reference proteome</keyword>
<accession>A0ABV7KC73</accession>
<evidence type="ECO:0008006" key="4">
    <source>
        <dbReference type="Google" id="ProtNLM"/>
    </source>
</evidence>
<dbReference type="EMBL" id="JBHRTK010000016">
    <property type="protein sequence ID" value="MFC3207915.1"/>
    <property type="molecule type" value="Genomic_DNA"/>
</dbReference>